<gene>
    <name evidence="3" type="ORF">CTheo_1797</name>
</gene>
<proteinExistence type="predicted"/>
<feature type="transmembrane region" description="Helical" evidence="2">
    <location>
        <begin position="79"/>
        <end position="100"/>
    </location>
</feature>
<feature type="compositionally biased region" description="Acidic residues" evidence="1">
    <location>
        <begin position="14"/>
        <end position="25"/>
    </location>
</feature>
<reference evidence="3 4" key="1">
    <citation type="journal article" date="2019" name="Fungal Biol. Biotechnol.">
        <title>Draft genome sequence of fastidious pathogen Ceratobasidium theobromae, which causes vascular-streak dieback in Theobroma cacao.</title>
        <authorList>
            <person name="Ali S.S."/>
            <person name="Asman A."/>
            <person name="Shao J."/>
            <person name="Firmansyah A.P."/>
            <person name="Susilo A.W."/>
            <person name="Rosmana A."/>
            <person name="McMahon P."/>
            <person name="Junaid M."/>
            <person name="Guest D."/>
            <person name="Kheng T.Y."/>
            <person name="Meinhardt L.W."/>
            <person name="Bailey B.A."/>
        </authorList>
    </citation>
    <scope>NUCLEOTIDE SEQUENCE [LARGE SCALE GENOMIC DNA]</scope>
    <source>
        <strain evidence="3 4">CT2</strain>
    </source>
</reference>
<keyword evidence="2 3" id="KW-0812">Transmembrane</keyword>
<evidence type="ECO:0000313" key="4">
    <source>
        <dbReference type="Proteomes" id="UP000383932"/>
    </source>
</evidence>
<feature type="transmembrane region" description="Helical" evidence="2">
    <location>
        <begin position="112"/>
        <end position="134"/>
    </location>
</feature>
<keyword evidence="2" id="KW-0472">Membrane</keyword>
<dbReference type="Proteomes" id="UP000383932">
    <property type="component" value="Unassembled WGS sequence"/>
</dbReference>
<organism evidence="3 4">
    <name type="scientific">Ceratobasidium theobromae</name>
    <dbReference type="NCBI Taxonomy" id="1582974"/>
    <lineage>
        <taxon>Eukaryota</taxon>
        <taxon>Fungi</taxon>
        <taxon>Dikarya</taxon>
        <taxon>Basidiomycota</taxon>
        <taxon>Agaricomycotina</taxon>
        <taxon>Agaricomycetes</taxon>
        <taxon>Cantharellales</taxon>
        <taxon>Ceratobasidiaceae</taxon>
        <taxon>Ceratobasidium</taxon>
    </lineage>
</organism>
<evidence type="ECO:0000313" key="3">
    <source>
        <dbReference type="EMBL" id="KAB5594818.1"/>
    </source>
</evidence>
<keyword evidence="2" id="KW-1133">Transmembrane helix</keyword>
<evidence type="ECO:0000256" key="2">
    <source>
        <dbReference type="SAM" id="Phobius"/>
    </source>
</evidence>
<dbReference type="OrthoDB" id="4179406at2759"/>
<protein>
    <submittedName>
        <fullName evidence="3">Transmembrane protein</fullName>
    </submittedName>
</protein>
<dbReference type="AlphaFoldDB" id="A0A5N5QT42"/>
<comment type="caution">
    <text evidence="3">The sequence shown here is derived from an EMBL/GenBank/DDBJ whole genome shotgun (WGS) entry which is preliminary data.</text>
</comment>
<accession>A0A5N5QT42</accession>
<dbReference type="EMBL" id="SSOP01000016">
    <property type="protein sequence ID" value="KAB5594818.1"/>
    <property type="molecule type" value="Genomic_DNA"/>
</dbReference>
<sequence length="479" mass="52843">MVGLPFDDNSQSSAEEDLVLVDSDGEVQTRAPIPDAVDSAGPPDRGAQPMANLEQDPPSSPNIEDRQIILRKPPRIQTIWSWSILGALFIVAEVGASIAIKKIKSMIGIAPSKAIPLGCSVALLINLLIMTLGGEHANSTMPVCKVPIISKHISRCARDPPIPPILPVLPDFSQLMSLQSKLEHVMDESARGAMAAVDIKNSEMAMRDLTTLVKLSSLPSKDPLANRLDGFVTDAKTTGRSLQKFGSRVGGTVDQIVAMNEQVLLLLEDAQPVGGKTLIVSESSQKDVTAAWRRSIDLLKSTIQKLIHEAEHNIVALERLKEKLNVIHDIIVRDDDKIQNRADELSQLWTWLGANKSEQVSGLDCTMFDTCVEELRYFEKNRQLLNDLRHYRDGALRHIKSALHKLQQMSDDLDILQERVAAPSLEGEESSISIGHHIKNIQKGTEQLVARQILVREQEDAYRKRMFSGEEGLDVTVLA</sequence>
<feature type="region of interest" description="Disordered" evidence="1">
    <location>
        <begin position="1"/>
        <end position="62"/>
    </location>
</feature>
<evidence type="ECO:0000256" key="1">
    <source>
        <dbReference type="SAM" id="MobiDB-lite"/>
    </source>
</evidence>
<name>A0A5N5QT42_9AGAM</name>
<keyword evidence="4" id="KW-1185">Reference proteome</keyword>